<feature type="transmembrane region" description="Helical" evidence="7">
    <location>
        <begin position="12"/>
        <end position="31"/>
    </location>
</feature>
<dbReference type="InterPro" id="IPR000515">
    <property type="entry name" value="MetI-like"/>
</dbReference>
<feature type="transmembrane region" description="Helical" evidence="7">
    <location>
        <begin position="74"/>
        <end position="94"/>
    </location>
</feature>
<keyword evidence="5 7" id="KW-1133">Transmembrane helix</keyword>
<dbReference type="Pfam" id="PF00528">
    <property type="entry name" value="BPD_transp_1"/>
    <property type="match status" value="1"/>
</dbReference>
<dbReference type="EMBL" id="JACHHN010000011">
    <property type="protein sequence ID" value="MBB5193467.1"/>
    <property type="molecule type" value="Genomic_DNA"/>
</dbReference>
<feature type="transmembrane region" description="Helical" evidence="7">
    <location>
        <begin position="158"/>
        <end position="180"/>
    </location>
</feature>
<organism evidence="9 10">
    <name type="scientific">Silvimonas terrae</name>
    <dbReference type="NCBI Taxonomy" id="300266"/>
    <lineage>
        <taxon>Bacteria</taxon>
        <taxon>Pseudomonadati</taxon>
        <taxon>Pseudomonadota</taxon>
        <taxon>Betaproteobacteria</taxon>
        <taxon>Neisseriales</taxon>
        <taxon>Chitinibacteraceae</taxon>
        <taxon>Silvimonas</taxon>
    </lineage>
</organism>
<evidence type="ECO:0000256" key="1">
    <source>
        <dbReference type="ARBA" id="ARBA00004651"/>
    </source>
</evidence>
<comment type="caution">
    <text evidence="9">The sequence shown here is derived from an EMBL/GenBank/DDBJ whole genome shotgun (WGS) entry which is preliminary data.</text>
</comment>
<feature type="transmembrane region" description="Helical" evidence="7">
    <location>
        <begin position="106"/>
        <end position="126"/>
    </location>
</feature>
<dbReference type="SUPFAM" id="SSF161098">
    <property type="entry name" value="MetI-like"/>
    <property type="match status" value="1"/>
</dbReference>
<dbReference type="Proteomes" id="UP000543030">
    <property type="component" value="Unassembled WGS sequence"/>
</dbReference>
<evidence type="ECO:0000313" key="10">
    <source>
        <dbReference type="Proteomes" id="UP000543030"/>
    </source>
</evidence>
<evidence type="ECO:0000259" key="8">
    <source>
        <dbReference type="PROSITE" id="PS50928"/>
    </source>
</evidence>
<evidence type="ECO:0000256" key="7">
    <source>
        <dbReference type="RuleBase" id="RU363032"/>
    </source>
</evidence>
<protein>
    <submittedName>
        <fullName evidence="9">Putative chitobiose transport system permease protein</fullName>
    </submittedName>
</protein>
<feature type="transmembrane region" description="Helical" evidence="7">
    <location>
        <begin position="207"/>
        <end position="228"/>
    </location>
</feature>
<dbReference type="RefSeq" id="WP_184103106.1">
    <property type="nucleotide sequence ID" value="NZ_JACHHN010000011.1"/>
</dbReference>
<dbReference type="InterPro" id="IPR050809">
    <property type="entry name" value="UgpAE/MalFG_permease"/>
</dbReference>
<evidence type="ECO:0000256" key="2">
    <source>
        <dbReference type="ARBA" id="ARBA00022448"/>
    </source>
</evidence>
<sequence>MALPGVRPATGWLFVAPFCVVFAVFTLWPLGYNAWLALHDYFLQTGHTQWNGFANFVMLTWPEREFGPALKNSLIFLVLVPMLQVGGLGLALLLHRPFPAAGLIRALCYVPVIIAMSIAAVVWRQAFAADGLVNSFLATFGIISPNSPPLWFSRENLALYPVILFAFWKNLGFYMVLYLAGLQSVPREQHEAAILDGANRLERLRHVTLPALQPVILLCTLLATIYALKAMQEPLYLTRGSADTTTALLYVWNAAFYGHQFGYAAAAGLIVTVICLLLAVFQFSLLGEHGRLRNGGEA</sequence>
<dbReference type="PANTHER" id="PTHR43227">
    <property type="entry name" value="BLL4140 PROTEIN"/>
    <property type="match status" value="1"/>
</dbReference>
<keyword evidence="4 7" id="KW-0812">Transmembrane</keyword>
<dbReference type="PROSITE" id="PS50928">
    <property type="entry name" value="ABC_TM1"/>
    <property type="match status" value="1"/>
</dbReference>
<keyword evidence="2 7" id="KW-0813">Transport</keyword>
<dbReference type="CDD" id="cd06261">
    <property type="entry name" value="TM_PBP2"/>
    <property type="match status" value="1"/>
</dbReference>
<evidence type="ECO:0000256" key="5">
    <source>
        <dbReference type="ARBA" id="ARBA00022989"/>
    </source>
</evidence>
<comment type="similarity">
    <text evidence="7">Belongs to the binding-protein-dependent transport system permease family.</text>
</comment>
<dbReference type="GO" id="GO:0005886">
    <property type="term" value="C:plasma membrane"/>
    <property type="evidence" value="ECO:0007669"/>
    <property type="project" value="UniProtKB-SubCell"/>
</dbReference>
<evidence type="ECO:0000256" key="3">
    <source>
        <dbReference type="ARBA" id="ARBA00022475"/>
    </source>
</evidence>
<feature type="domain" description="ABC transmembrane type-1" evidence="8">
    <location>
        <begin position="69"/>
        <end position="282"/>
    </location>
</feature>
<evidence type="ECO:0000313" key="9">
    <source>
        <dbReference type="EMBL" id="MBB5193467.1"/>
    </source>
</evidence>
<dbReference type="GO" id="GO:0055085">
    <property type="term" value="P:transmembrane transport"/>
    <property type="evidence" value="ECO:0007669"/>
    <property type="project" value="InterPro"/>
</dbReference>
<dbReference type="Gene3D" id="1.10.3720.10">
    <property type="entry name" value="MetI-like"/>
    <property type="match status" value="1"/>
</dbReference>
<dbReference type="InterPro" id="IPR035906">
    <property type="entry name" value="MetI-like_sf"/>
</dbReference>
<keyword evidence="10" id="KW-1185">Reference proteome</keyword>
<reference evidence="9 10" key="1">
    <citation type="submission" date="2020-08" db="EMBL/GenBank/DDBJ databases">
        <title>Genomic Encyclopedia of Type Strains, Phase IV (KMG-IV): sequencing the most valuable type-strain genomes for metagenomic binning, comparative biology and taxonomic classification.</title>
        <authorList>
            <person name="Goeker M."/>
        </authorList>
    </citation>
    <scope>NUCLEOTIDE SEQUENCE [LARGE SCALE GENOMIC DNA]</scope>
    <source>
        <strain evidence="9 10">DSM 18233</strain>
    </source>
</reference>
<dbReference type="AlphaFoldDB" id="A0A840RK13"/>
<evidence type="ECO:0000256" key="4">
    <source>
        <dbReference type="ARBA" id="ARBA00022692"/>
    </source>
</evidence>
<keyword evidence="6 7" id="KW-0472">Membrane</keyword>
<gene>
    <name evidence="9" type="ORF">HNQ50_004224</name>
</gene>
<proteinExistence type="inferred from homology"/>
<comment type="subcellular location">
    <subcellularLocation>
        <location evidence="1 7">Cell membrane</location>
        <topology evidence="1 7">Multi-pass membrane protein</topology>
    </subcellularLocation>
</comment>
<accession>A0A840RK13</accession>
<dbReference type="PANTHER" id="PTHR43227:SF11">
    <property type="entry name" value="BLL4140 PROTEIN"/>
    <property type="match status" value="1"/>
</dbReference>
<feature type="transmembrane region" description="Helical" evidence="7">
    <location>
        <begin position="261"/>
        <end position="283"/>
    </location>
</feature>
<keyword evidence="3" id="KW-1003">Cell membrane</keyword>
<evidence type="ECO:0000256" key="6">
    <source>
        <dbReference type="ARBA" id="ARBA00023136"/>
    </source>
</evidence>
<name>A0A840RK13_9NEIS</name>